<name>A0A9W9FW55_9EURO</name>
<reference evidence="2" key="2">
    <citation type="journal article" date="2023" name="IMA Fungus">
        <title>Comparative genomic study of the Penicillium genus elucidates a diverse pangenome and 15 lateral gene transfer events.</title>
        <authorList>
            <person name="Petersen C."/>
            <person name="Sorensen T."/>
            <person name="Nielsen M.R."/>
            <person name="Sondergaard T.E."/>
            <person name="Sorensen J.L."/>
            <person name="Fitzpatrick D.A."/>
            <person name="Frisvad J.C."/>
            <person name="Nielsen K.L."/>
        </authorList>
    </citation>
    <scope>NUCLEOTIDE SEQUENCE</scope>
    <source>
        <strain evidence="2">IBT 30069</strain>
    </source>
</reference>
<dbReference type="EMBL" id="JAPQKH010000003">
    <property type="protein sequence ID" value="KAJ5107532.1"/>
    <property type="molecule type" value="Genomic_DNA"/>
</dbReference>
<sequence>MAASGAEMNRLSFFLIVGCHASGEHKVTAWMAPALFSLKLIGPSQYTGTTDDPWMTIGSHDHQLFMREASTLVPIGNPGELIPEASGREADPCLQTKPNPNQSSPNSLSLTRLVFISIIVAFAARHSFFYNIDTLASPILGSPRYGV</sequence>
<reference evidence="2" key="1">
    <citation type="submission" date="2022-11" db="EMBL/GenBank/DDBJ databases">
        <authorList>
            <person name="Petersen C."/>
        </authorList>
    </citation>
    <scope>NUCLEOTIDE SEQUENCE</scope>
    <source>
        <strain evidence="2">IBT 30069</strain>
    </source>
</reference>
<protein>
    <submittedName>
        <fullName evidence="2">Uncharacterized protein</fullName>
    </submittedName>
</protein>
<keyword evidence="3" id="KW-1185">Reference proteome</keyword>
<dbReference type="AlphaFoldDB" id="A0A9W9FW55"/>
<accession>A0A9W9FW55</accession>
<feature type="region of interest" description="Disordered" evidence="1">
    <location>
        <begin position="84"/>
        <end position="106"/>
    </location>
</feature>
<dbReference type="Proteomes" id="UP001149165">
    <property type="component" value="Unassembled WGS sequence"/>
</dbReference>
<evidence type="ECO:0000313" key="2">
    <source>
        <dbReference type="EMBL" id="KAJ5107532.1"/>
    </source>
</evidence>
<evidence type="ECO:0000313" key="3">
    <source>
        <dbReference type="Proteomes" id="UP001149165"/>
    </source>
</evidence>
<organism evidence="2 3">
    <name type="scientific">Penicillium angulare</name>
    <dbReference type="NCBI Taxonomy" id="116970"/>
    <lineage>
        <taxon>Eukaryota</taxon>
        <taxon>Fungi</taxon>
        <taxon>Dikarya</taxon>
        <taxon>Ascomycota</taxon>
        <taxon>Pezizomycotina</taxon>
        <taxon>Eurotiomycetes</taxon>
        <taxon>Eurotiomycetidae</taxon>
        <taxon>Eurotiales</taxon>
        <taxon>Aspergillaceae</taxon>
        <taxon>Penicillium</taxon>
    </lineage>
</organism>
<proteinExistence type="predicted"/>
<comment type="caution">
    <text evidence="2">The sequence shown here is derived from an EMBL/GenBank/DDBJ whole genome shotgun (WGS) entry which is preliminary data.</text>
</comment>
<evidence type="ECO:0000256" key="1">
    <source>
        <dbReference type="SAM" id="MobiDB-lite"/>
    </source>
</evidence>
<gene>
    <name evidence="2" type="ORF">N7456_004207</name>
</gene>